<dbReference type="RefSeq" id="XP_022086067.1">
    <property type="nucleotide sequence ID" value="XM_022230375.1"/>
</dbReference>
<dbReference type="OMA" id="CEMASPK"/>
<evidence type="ECO:0000259" key="7">
    <source>
        <dbReference type="PROSITE" id="PS50922"/>
    </source>
</evidence>
<dbReference type="Proteomes" id="UP000694845">
    <property type="component" value="Unplaced"/>
</dbReference>
<protein>
    <submittedName>
        <fullName evidence="9 10">Transmembrane protein 136-like</fullName>
    </submittedName>
</protein>
<comment type="subcellular location">
    <subcellularLocation>
        <location evidence="1">Membrane</location>
        <topology evidence="1">Multi-pass membrane protein</topology>
    </subcellularLocation>
</comment>
<evidence type="ECO:0000313" key="10">
    <source>
        <dbReference type="RefSeq" id="XP_022086067.1"/>
    </source>
</evidence>
<proteinExistence type="predicted"/>
<evidence type="ECO:0000256" key="5">
    <source>
        <dbReference type="PROSITE-ProRule" id="PRU00205"/>
    </source>
</evidence>
<name>A0A8B7XYT7_ACAPL</name>
<feature type="transmembrane region" description="Helical" evidence="6">
    <location>
        <begin position="73"/>
        <end position="98"/>
    </location>
</feature>
<sequence length="269" mass="30814">MELSPAAIAFLVASSCIFWSSLYGLFCYLCPRRSYEWNCRAVTFIHAVTIVVMSYVFGIYYNPWPFTHPGGKSSIHEICTMVVCVGYFVFDFAWCLWFRDQESGVMLLHHLITIVGIVAALAWEHSGTEVGATIFGAELSNPLLQLRWFMRQTGWKGSLLYEVNDFLFLLTFTICRIGIGSYFLYCELLHPLPRMFFKVGAVALYLVSWILMINILLFTYRKYGKMYYRWTSKTAEVSHDRPAVDANSTTHGHEDGDVRMRNGYAAVDG</sequence>
<dbReference type="SMART" id="SM00724">
    <property type="entry name" value="TLC"/>
    <property type="match status" value="1"/>
</dbReference>
<feature type="domain" description="TLC" evidence="7">
    <location>
        <begin position="32"/>
        <end position="231"/>
    </location>
</feature>
<dbReference type="KEGG" id="aplc:110976794"/>
<accession>A0A8B7XYT7</accession>
<feature type="transmembrane region" description="Helical" evidence="6">
    <location>
        <begin position="166"/>
        <end position="185"/>
    </location>
</feature>
<reference evidence="9 10" key="1">
    <citation type="submission" date="2025-04" db="UniProtKB">
        <authorList>
            <consortium name="RefSeq"/>
        </authorList>
    </citation>
    <scope>IDENTIFICATION</scope>
</reference>
<dbReference type="RefSeq" id="XP_022086066.1">
    <property type="nucleotide sequence ID" value="XM_022230374.1"/>
</dbReference>
<feature type="transmembrane region" description="Helical" evidence="6">
    <location>
        <begin position="105"/>
        <end position="123"/>
    </location>
</feature>
<evidence type="ECO:0000313" key="9">
    <source>
        <dbReference type="RefSeq" id="XP_022086066.1"/>
    </source>
</evidence>
<evidence type="ECO:0000313" key="11">
    <source>
        <dbReference type="RefSeq" id="XP_022086068.1"/>
    </source>
</evidence>
<organism evidence="8 11">
    <name type="scientific">Acanthaster planci</name>
    <name type="common">Crown-of-thorns starfish</name>
    <dbReference type="NCBI Taxonomy" id="133434"/>
    <lineage>
        <taxon>Eukaryota</taxon>
        <taxon>Metazoa</taxon>
        <taxon>Echinodermata</taxon>
        <taxon>Eleutherozoa</taxon>
        <taxon>Asterozoa</taxon>
        <taxon>Asteroidea</taxon>
        <taxon>Valvatacea</taxon>
        <taxon>Valvatida</taxon>
        <taxon>Acanthasteridae</taxon>
        <taxon>Acanthaster</taxon>
    </lineage>
</organism>
<dbReference type="GO" id="GO:0016020">
    <property type="term" value="C:membrane"/>
    <property type="evidence" value="ECO:0007669"/>
    <property type="project" value="UniProtKB-SubCell"/>
</dbReference>
<dbReference type="PROSITE" id="PS50922">
    <property type="entry name" value="TLC"/>
    <property type="match status" value="1"/>
</dbReference>
<keyword evidence="3 6" id="KW-1133">Transmembrane helix</keyword>
<gene>
    <name evidence="9 10 11" type="primary">LOC110976794</name>
</gene>
<dbReference type="Pfam" id="PF03798">
    <property type="entry name" value="TRAM_LAG1_CLN8"/>
    <property type="match status" value="1"/>
</dbReference>
<dbReference type="InterPro" id="IPR006634">
    <property type="entry name" value="TLC-dom"/>
</dbReference>
<dbReference type="AlphaFoldDB" id="A0A8B7XYT7"/>
<dbReference type="RefSeq" id="XP_022086068.1">
    <property type="nucleotide sequence ID" value="XM_022230376.1"/>
</dbReference>
<evidence type="ECO:0000256" key="2">
    <source>
        <dbReference type="ARBA" id="ARBA00022692"/>
    </source>
</evidence>
<dbReference type="InterPro" id="IPR042512">
    <property type="entry name" value="TLCD5"/>
</dbReference>
<evidence type="ECO:0000256" key="3">
    <source>
        <dbReference type="ARBA" id="ARBA00022989"/>
    </source>
</evidence>
<evidence type="ECO:0000256" key="6">
    <source>
        <dbReference type="SAM" id="Phobius"/>
    </source>
</evidence>
<evidence type="ECO:0000256" key="4">
    <source>
        <dbReference type="ARBA" id="ARBA00023136"/>
    </source>
</evidence>
<evidence type="ECO:0000256" key="1">
    <source>
        <dbReference type="ARBA" id="ARBA00004141"/>
    </source>
</evidence>
<feature type="transmembrane region" description="Helical" evidence="6">
    <location>
        <begin position="41"/>
        <end position="61"/>
    </location>
</feature>
<dbReference type="OrthoDB" id="506011at2759"/>
<keyword evidence="2 5" id="KW-0812">Transmembrane</keyword>
<dbReference type="PANTHER" id="PTHR31898:SF1">
    <property type="entry name" value="TLC DOMAIN-CONTAINING PROTEIN 5"/>
    <property type="match status" value="1"/>
</dbReference>
<keyword evidence="8" id="KW-1185">Reference proteome</keyword>
<keyword evidence="4 5" id="KW-0472">Membrane</keyword>
<feature type="transmembrane region" description="Helical" evidence="6">
    <location>
        <begin position="6"/>
        <end position="29"/>
    </location>
</feature>
<feature type="transmembrane region" description="Helical" evidence="6">
    <location>
        <begin position="197"/>
        <end position="220"/>
    </location>
</feature>
<dbReference type="GeneID" id="110976794"/>
<dbReference type="PANTHER" id="PTHR31898">
    <property type="entry name" value="TRANSMEMBRANE PROTEIN 136"/>
    <property type="match status" value="1"/>
</dbReference>
<evidence type="ECO:0000313" key="8">
    <source>
        <dbReference type="Proteomes" id="UP000694845"/>
    </source>
</evidence>